<proteinExistence type="predicted"/>
<keyword evidence="1" id="KW-0732">Signal</keyword>
<evidence type="ECO:0000313" key="2">
    <source>
        <dbReference type="EMBL" id="CAK9250198.1"/>
    </source>
</evidence>
<dbReference type="SUPFAM" id="SSF56925">
    <property type="entry name" value="OMPA-like"/>
    <property type="match status" value="1"/>
</dbReference>
<accession>A0ABP0V8E6</accession>
<protein>
    <submittedName>
        <fullName evidence="2">Uncharacterized protein</fullName>
    </submittedName>
</protein>
<dbReference type="Proteomes" id="UP001497444">
    <property type="component" value="Unassembled WGS sequence"/>
</dbReference>
<sequence>MSFTKKFSGAAIFLILICGNAYADRIFVEPATGAGIPDSDLQNATTLISTAVSDVSRNEVVSDPGQADFVLRPKLMKLGQAYVLALAKVRNNQIINSSQLKAERLDELDKVAERLTRSVLESQKASTSPRVGEITDQEARDGAQRRPVHKATYLGFGGSNFLHLNSTGIGYSIGAAYSWDVNYARVKILGEGDFNGGAFFLNAGIGGNYYLGMGDVAPYISADFGAGIAKLDEGVLDGQTVGGFVVGVGAGVEMLRTSSVNLDLGFRAGFLLHSNALGTPESLSLRLGLYF</sequence>
<dbReference type="EMBL" id="CAXAQS010000135">
    <property type="protein sequence ID" value="CAK9250198.1"/>
    <property type="molecule type" value="Genomic_DNA"/>
</dbReference>
<organism evidence="2 3">
    <name type="scientific">Sphagnum jensenii</name>
    <dbReference type="NCBI Taxonomy" id="128206"/>
    <lineage>
        <taxon>Eukaryota</taxon>
        <taxon>Viridiplantae</taxon>
        <taxon>Streptophyta</taxon>
        <taxon>Embryophyta</taxon>
        <taxon>Bryophyta</taxon>
        <taxon>Sphagnophytina</taxon>
        <taxon>Sphagnopsida</taxon>
        <taxon>Sphagnales</taxon>
        <taxon>Sphagnaceae</taxon>
        <taxon>Sphagnum</taxon>
    </lineage>
</organism>
<dbReference type="InterPro" id="IPR011250">
    <property type="entry name" value="OMP/PagP_B-barrel"/>
</dbReference>
<gene>
    <name evidence="2" type="ORF">CSSPJE1EN1_LOCUS25576</name>
</gene>
<comment type="caution">
    <text evidence="2">The sequence shown here is derived from an EMBL/GenBank/DDBJ whole genome shotgun (WGS) entry which is preliminary data.</text>
</comment>
<feature type="signal peptide" evidence="1">
    <location>
        <begin position="1"/>
        <end position="23"/>
    </location>
</feature>
<name>A0ABP0V8E6_9BRYO</name>
<reference evidence="2" key="1">
    <citation type="submission" date="2024-02" db="EMBL/GenBank/DDBJ databases">
        <authorList>
            <consortium name="ELIXIR-Norway"/>
            <consortium name="Elixir Norway"/>
        </authorList>
    </citation>
    <scope>NUCLEOTIDE SEQUENCE</scope>
</reference>
<evidence type="ECO:0000313" key="3">
    <source>
        <dbReference type="Proteomes" id="UP001497444"/>
    </source>
</evidence>
<feature type="chain" id="PRO_5046735084" evidence="1">
    <location>
        <begin position="24"/>
        <end position="291"/>
    </location>
</feature>
<evidence type="ECO:0000256" key="1">
    <source>
        <dbReference type="SAM" id="SignalP"/>
    </source>
</evidence>
<keyword evidence="3" id="KW-1185">Reference proteome</keyword>